<dbReference type="PANTHER" id="PTHR42913">
    <property type="entry name" value="APOPTOSIS-INDUCING FACTOR 1"/>
    <property type="match status" value="1"/>
</dbReference>
<accession>A0ABS1M5H1</accession>
<proteinExistence type="inferred from homology"/>
<evidence type="ECO:0000259" key="6">
    <source>
        <dbReference type="Pfam" id="PF07992"/>
    </source>
</evidence>
<dbReference type="EMBL" id="JAERRJ010000005">
    <property type="protein sequence ID" value="MBL1075454.1"/>
    <property type="molecule type" value="Genomic_DNA"/>
</dbReference>
<dbReference type="InterPro" id="IPR036188">
    <property type="entry name" value="FAD/NAD-bd_sf"/>
</dbReference>
<dbReference type="PRINTS" id="PR00469">
    <property type="entry name" value="PNDRDTASEII"/>
</dbReference>
<evidence type="ECO:0000256" key="2">
    <source>
        <dbReference type="ARBA" id="ARBA00005272"/>
    </source>
</evidence>
<dbReference type="InterPro" id="IPR051169">
    <property type="entry name" value="NADH-Q_oxidoreductase"/>
</dbReference>
<dbReference type="RefSeq" id="WP_201947523.1">
    <property type="nucleotide sequence ID" value="NZ_JAERRJ010000005.1"/>
</dbReference>
<evidence type="ECO:0000256" key="4">
    <source>
        <dbReference type="ARBA" id="ARBA00022827"/>
    </source>
</evidence>
<evidence type="ECO:0000313" key="7">
    <source>
        <dbReference type="EMBL" id="MBL1075454.1"/>
    </source>
</evidence>
<sequence length="399" mass="42588">MSFNHRVVVLGGGYAGMMCAQRLARRTRWRGGVYITLVNPSPRFTERLRLHQLAAGHELGDYPIARLLEDTGIEFLCGKAAAIDTVAREVTVETLGTVRRLDYDTLVYAVGSSTETRTVPGAEEHAYTLNTAQQALRVARGLRELAATGGTVTVCGGGLTGVETAAEIAESHPGLRVSLISRGEPAAVLGARARAHMTEVFERLGVTVRRGTVTKVLPDAVELAGGETVTSDLTVWTTGVRVPGLAARAGIGTAADGLIAVDPTLRSLTHPDIYAVGDAAHIRQRWGALHGTCQSAMPSGAHAADQIARQLEGGIPKPFRFGYFHQPVSLGRGDAVVQFVRHDDSPRRLLITGRRAVRYKESISAGPISTYTKTKGLLGLLVPTGISKGGFVTRRPYQD</sequence>
<keyword evidence="8" id="KW-1185">Reference proteome</keyword>
<name>A0ABS1M5H1_9NOCA</name>
<comment type="cofactor">
    <cofactor evidence="1">
        <name>FAD</name>
        <dbReference type="ChEBI" id="CHEBI:57692"/>
    </cofactor>
</comment>
<dbReference type="PRINTS" id="PR00368">
    <property type="entry name" value="FADPNR"/>
</dbReference>
<evidence type="ECO:0000256" key="3">
    <source>
        <dbReference type="ARBA" id="ARBA00022630"/>
    </source>
</evidence>
<protein>
    <submittedName>
        <fullName evidence="7">FAD-dependent oxidoreductase</fullName>
    </submittedName>
</protein>
<dbReference type="PANTHER" id="PTHR42913:SF3">
    <property type="entry name" value="64 KDA MITOCHONDRIAL NADH DEHYDROGENASE (EUROFUNG)"/>
    <property type="match status" value="1"/>
</dbReference>
<keyword evidence="3" id="KW-0285">Flavoprotein</keyword>
<comment type="similarity">
    <text evidence="2">Belongs to the NADH dehydrogenase family.</text>
</comment>
<dbReference type="Gene3D" id="3.50.50.100">
    <property type="match status" value="1"/>
</dbReference>
<evidence type="ECO:0000313" key="8">
    <source>
        <dbReference type="Proteomes" id="UP000602198"/>
    </source>
</evidence>
<dbReference type="Pfam" id="PF07992">
    <property type="entry name" value="Pyr_redox_2"/>
    <property type="match status" value="1"/>
</dbReference>
<dbReference type="SUPFAM" id="SSF51905">
    <property type="entry name" value="FAD/NAD(P)-binding domain"/>
    <property type="match status" value="1"/>
</dbReference>
<evidence type="ECO:0000256" key="1">
    <source>
        <dbReference type="ARBA" id="ARBA00001974"/>
    </source>
</evidence>
<gene>
    <name evidence="7" type="ORF">JK358_13725</name>
</gene>
<feature type="domain" description="FAD/NAD(P)-binding" evidence="6">
    <location>
        <begin position="6"/>
        <end position="286"/>
    </location>
</feature>
<reference evidence="7 8" key="1">
    <citation type="submission" date="2021-01" db="EMBL/GenBank/DDBJ databases">
        <title>WGS of actinomycetes isolated from Thailand.</title>
        <authorList>
            <person name="Thawai C."/>
        </authorList>
    </citation>
    <scope>NUCLEOTIDE SEQUENCE [LARGE SCALE GENOMIC DNA]</scope>
    <source>
        <strain evidence="7 8">LPG 2</strain>
    </source>
</reference>
<evidence type="ECO:0000256" key="5">
    <source>
        <dbReference type="ARBA" id="ARBA00023002"/>
    </source>
</evidence>
<keyword evidence="4" id="KW-0274">FAD</keyword>
<dbReference type="InterPro" id="IPR023753">
    <property type="entry name" value="FAD/NAD-binding_dom"/>
</dbReference>
<dbReference type="Proteomes" id="UP000602198">
    <property type="component" value="Unassembled WGS sequence"/>
</dbReference>
<keyword evidence="5" id="KW-0560">Oxidoreductase</keyword>
<comment type="caution">
    <text evidence="7">The sequence shown here is derived from an EMBL/GenBank/DDBJ whole genome shotgun (WGS) entry which is preliminary data.</text>
</comment>
<organism evidence="7 8">
    <name type="scientific">Nocardia acididurans</name>
    <dbReference type="NCBI Taxonomy" id="2802282"/>
    <lineage>
        <taxon>Bacteria</taxon>
        <taxon>Bacillati</taxon>
        <taxon>Actinomycetota</taxon>
        <taxon>Actinomycetes</taxon>
        <taxon>Mycobacteriales</taxon>
        <taxon>Nocardiaceae</taxon>
        <taxon>Nocardia</taxon>
    </lineage>
</organism>